<sequence length="163" mass="18476">MGYKVASASQYLAITGWRISDVKLAKKAWIFPGQSYSRIDISPVNYEFDVQAMSAEKLPFILPAVFTIGPKEDEEEMMLKYAKLMSSHDKNSNHVKELVQGVIEGETRVLAASMTMEEIFKGTKEFKKEVFEKRFLRVLVRNGSSSIYKAVSELKLGELKPET</sequence>
<dbReference type="CDD" id="cd03399">
    <property type="entry name" value="SPFH_flotillin"/>
    <property type="match status" value="1"/>
</dbReference>
<evidence type="ECO:0000256" key="5">
    <source>
        <dbReference type="RuleBase" id="RU366054"/>
    </source>
</evidence>
<evidence type="ECO:0000256" key="4">
    <source>
        <dbReference type="ARBA" id="ARBA00023288"/>
    </source>
</evidence>
<dbReference type="Pfam" id="PF01145">
    <property type="entry name" value="Band_7"/>
    <property type="match status" value="1"/>
</dbReference>
<evidence type="ECO:0000256" key="1">
    <source>
        <dbReference type="ARBA" id="ARBA00007161"/>
    </source>
</evidence>
<evidence type="ECO:0000313" key="7">
    <source>
        <dbReference type="EMBL" id="ONK81721.1"/>
    </source>
</evidence>
<dbReference type="PANTHER" id="PTHR13806">
    <property type="entry name" value="FLOTILLIN-RELATED"/>
    <property type="match status" value="1"/>
</dbReference>
<evidence type="ECO:0000256" key="3">
    <source>
        <dbReference type="ARBA" id="ARBA00023136"/>
    </source>
</evidence>
<name>A0A5P1FXC0_ASPOF</name>
<dbReference type="Gene3D" id="3.30.479.30">
    <property type="entry name" value="Band 7 domain"/>
    <property type="match status" value="1"/>
</dbReference>
<dbReference type="SUPFAM" id="SSF117892">
    <property type="entry name" value="Band 7/SPFH domain"/>
    <property type="match status" value="1"/>
</dbReference>
<feature type="domain" description="Band 7" evidence="6">
    <location>
        <begin position="19"/>
        <end position="131"/>
    </location>
</feature>
<evidence type="ECO:0000259" key="6">
    <source>
        <dbReference type="Pfam" id="PF01145"/>
    </source>
</evidence>
<keyword evidence="4" id="KW-0449">Lipoprotein</keyword>
<protein>
    <recommendedName>
        <fullName evidence="5">Flotillin-like</fullName>
    </recommendedName>
</protein>
<dbReference type="InterPro" id="IPR001107">
    <property type="entry name" value="Band_7"/>
</dbReference>
<dbReference type="Proteomes" id="UP000243459">
    <property type="component" value="Chromosome 1"/>
</dbReference>
<dbReference type="Gramene" id="ONK81721">
    <property type="protein sequence ID" value="ONK81721"/>
    <property type="gene ID" value="A4U43_C01F32210"/>
</dbReference>
<dbReference type="OMA" id="HHARDSH"/>
<dbReference type="EMBL" id="CM007381">
    <property type="protein sequence ID" value="ONK81721.1"/>
    <property type="molecule type" value="Genomic_DNA"/>
</dbReference>
<keyword evidence="8" id="KW-1185">Reference proteome</keyword>
<keyword evidence="3 5" id="KW-0472">Membrane</keyword>
<keyword evidence="2 5" id="KW-1003">Cell membrane</keyword>
<evidence type="ECO:0000313" key="8">
    <source>
        <dbReference type="Proteomes" id="UP000243459"/>
    </source>
</evidence>
<comment type="similarity">
    <text evidence="1 5">Belongs to the band 7/mec-2 family. Flotillin subfamily.</text>
</comment>
<evidence type="ECO:0000256" key="2">
    <source>
        <dbReference type="ARBA" id="ARBA00022475"/>
    </source>
</evidence>
<dbReference type="PANTHER" id="PTHR13806:SF31">
    <property type="entry name" value="FLOTILLIN-LIKE PROTEIN 1-RELATED"/>
    <property type="match status" value="1"/>
</dbReference>
<dbReference type="AlphaFoldDB" id="A0A5P1FXC0"/>
<proteinExistence type="inferred from homology"/>
<reference evidence="8" key="1">
    <citation type="journal article" date="2017" name="Nat. Commun.">
        <title>The asparagus genome sheds light on the origin and evolution of a young Y chromosome.</title>
        <authorList>
            <person name="Harkess A."/>
            <person name="Zhou J."/>
            <person name="Xu C."/>
            <person name="Bowers J.E."/>
            <person name="Van der Hulst R."/>
            <person name="Ayyampalayam S."/>
            <person name="Mercati F."/>
            <person name="Riccardi P."/>
            <person name="McKain M.R."/>
            <person name="Kakrana A."/>
            <person name="Tang H."/>
            <person name="Ray J."/>
            <person name="Groenendijk J."/>
            <person name="Arikit S."/>
            <person name="Mathioni S.M."/>
            <person name="Nakano M."/>
            <person name="Shan H."/>
            <person name="Telgmann-Rauber A."/>
            <person name="Kanno A."/>
            <person name="Yue Z."/>
            <person name="Chen H."/>
            <person name="Li W."/>
            <person name="Chen Y."/>
            <person name="Xu X."/>
            <person name="Zhang Y."/>
            <person name="Luo S."/>
            <person name="Chen H."/>
            <person name="Gao J."/>
            <person name="Mao Z."/>
            <person name="Pires J.C."/>
            <person name="Luo M."/>
            <person name="Kudrna D."/>
            <person name="Wing R.A."/>
            <person name="Meyers B.C."/>
            <person name="Yi K."/>
            <person name="Kong H."/>
            <person name="Lavrijsen P."/>
            <person name="Sunseri F."/>
            <person name="Falavigna A."/>
            <person name="Ye Y."/>
            <person name="Leebens-Mack J.H."/>
            <person name="Chen G."/>
        </authorList>
    </citation>
    <scope>NUCLEOTIDE SEQUENCE [LARGE SCALE GENOMIC DNA]</scope>
    <source>
        <strain evidence="8">cv. DH0086</strain>
    </source>
</reference>
<dbReference type="InterPro" id="IPR036013">
    <property type="entry name" value="Band_7/SPFH_dom_sf"/>
</dbReference>
<accession>A0A5P1FXC0</accession>
<comment type="subcellular location">
    <subcellularLocation>
        <location evidence="5">Cell membrane</location>
        <topology evidence="5">Lipid-anchor</topology>
    </subcellularLocation>
    <subcellularLocation>
        <location evidence="5">Membrane</location>
        <location evidence="5">Caveola</location>
    </subcellularLocation>
</comment>
<dbReference type="GO" id="GO:0005901">
    <property type="term" value="C:caveola"/>
    <property type="evidence" value="ECO:0007669"/>
    <property type="project" value="UniProtKB-SubCell"/>
</dbReference>
<organism evidence="7 8">
    <name type="scientific">Asparagus officinalis</name>
    <name type="common">Garden asparagus</name>
    <dbReference type="NCBI Taxonomy" id="4686"/>
    <lineage>
        <taxon>Eukaryota</taxon>
        <taxon>Viridiplantae</taxon>
        <taxon>Streptophyta</taxon>
        <taxon>Embryophyta</taxon>
        <taxon>Tracheophyta</taxon>
        <taxon>Spermatophyta</taxon>
        <taxon>Magnoliopsida</taxon>
        <taxon>Liliopsida</taxon>
        <taxon>Asparagales</taxon>
        <taxon>Asparagaceae</taxon>
        <taxon>Asparagoideae</taxon>
        <taxon>Asparagus</taxon>
    </lineage>
</organism>
<dbReference type="InterPro" id="IPR027705">
    <property type="entry name" value="Flotillin_fam"/>
</dbReference>
<gene>
    <name evidence="7" type="ORF">A4U43_C01F32210</name>
</gene>